<dbReference type="InterPro" id="IPR032675">
    <property type="entry name" value="LRR_dom_sf"/>
</dbReference>
<comment type="caution">
    <text evidence="2">The sequence shown here is derived from an EMBL/GenBank/DDBJ whole genome shotgun (WGS) entry which is preliminary data.</text>
</comment>
<keyword evidence="3" id="KW-1185">Reference proteome</keyword>
<sequence>MRGIEGVKSIGPWGFASCQSLVCIADLGRGFCESLGRQCFHDCPNLRVIEGWPAKVTSIPEGCFCDCFGLKAINADLDNVTEVGPNAFFNTQLLPHPLSLWDADPAAVLAYLKRQSFLYRERDRAAREAAEGAERAARKAEKDAAEGRARRAEEALLRELDEEDWEKVGWRKGGEEKKKKKKKKKKKEKEKEKGEGGNASDDALAAFQRERWPQLADLAAAAAPPSQSQETAAEIDAQIAALTKLGPAQIAALAALDPPPQLAAASDLSGFRHSSSALTEDTFISRRSSSAPTEDTFISRRSSSALTENTISRRSSEDAWPAETQEEIEAQIAALGPPPGYVRAPSPPPPPPAAAVDAYLESLRRQPLPEPDAGPHYPEAFRGFLTVVPPKFLETFWDDSSDDDPHPGPAGIEKLLISMSPTSKMAGFIRERYGEAAPDFPASKMAAYRRRRFVRKKGKPKDALPTPAAASSPKRERADPAAASSPTPPAPPKSDGESPAAAAAETSSAAASLAEKVAAIHSLAFGAEDPPPQDVTVTALFARLPADKAREVAELVHGALQR</sequence>
<evidence type="ECO:0000313" key="3">
    <source>
        <dbReference type="Proteomes" id="UP001165060"/>
    </source>
</evidence>
<evidence type="ECO:0000313" key="2">
    <source>
        <dbReference type="EMBL" id="GMI20165.1"/>
    </source>
</evidence>
<accession>A0ABQ6M5Y2</accession>
<gene>
    <name evidence="2" type="ORF">TeGR_g2027</name>
</gene>
<reference evidence="2 3" key="1">
    <citation type="journal article" date="2023" name="Commun. Biol.">
        <title>Genome analysis of Parmales, the sister group of diatoms, reveals the evolutionary specialization of diatoms from phago-mixotrophs to photoautotrophs.</title>
        <authorList>
            <person name="Ban H."/>
            <person name="Sato S."/>
            <person name="Yoshikawa S."/>
            <person name="Yamada K."/>
            <person name="Nakamura Y."/>
            <person name="Ichinomiya M."/>
            <person name="Sato N."/>
            <person name="Blanc-Mathieu R."/>
            <person name="Endo H."/>
            <person name="Kuwata A."/>
            <person name="Ogata H."/>
        </authorList>
    </citation>
    <scope>NUCLEOTIDE SEQUENCE [LARGE SCALE GENOMIC DNA]</scope>
</reference>
<dbReference type="InterPro" id="IPR026906">
    <property type="entry name" value="LRR_5"/>
</dbReference>
<feature type="region of interest" description="Disordered" evidence="1">
    <location>
        <begin position="264"/>
        <end position="355"/>
    </location>
</feature>
<feature type="region of interest" description="Disordered" evidence="1">
    <location>
        <begin position="173"/>
        <end position="207"/>
    </location>
</feature>
<feature type="compositionally biased region" description="Low complexity" evidence="1">
    <location>
        <begin position="497"/>
        <end position="508"/>
    </location>
</feature>
<evidence type="ECO:0000256" key="1">
    <source>
        <dbReference type="SAM" id="MobiDB-lite"/>
    </source>
</evidence>
<feature type="compositionally biased region" description="Basic residues" evidence="1">
    <location>
        <begin position="178"/>
        <end position="188"/>
    </location>
</feature>
<feature type="region of interest" description="Disordered" evidence="1">
    <location>
        <begin position="451"/>
        <end position="508"/>
    </location>
</feature>
<feature type="compositionally biased region" description="Polar residues" evidence="1">
    <location>
        <begin position="299"/>
        <end position="313"/>
    </location>
</feature>
<dbReference type="Gene3D" id="3.80.10.10">
    <property type="entry name" value="Ribonuclease Inhibitor"/>
    <property type="match status" value="1"/>
</dbReference>
<proteinExistence type="predicted"/>
<dbReference type="Pfam" id="PF13306">
    <property type="entry name" value="LRR_5"/>
    <property type="match status" value="1"/>
</dbReference>
<organism evidence="2 3">
    <name type="scientific">Tetraparma gracilis</name>
    <dbReference type="NCBI Taxonomy" id="2962635"/>
    <lineage>
        <taxon>Eukaryota</taxon>
        <taxon>Sar</taxon>
        <taxon>Stramenopiles</taxon>
        <taxon>Ochrophyta</taxon>
        <taxon>Bolidophyceae</taxon>
        <taxon>Parmales</taxon>
        <taxon>Triparmaceae</taxon>
        <taxon>Tetraparma</taxon>
    </lineage>
</organism>
<name>A0ABQ6M5Y2_9STRA</name>
<dbReference type="SUPFAM" id="SSF52058">
    <property type="entry name" value="L domain-like"/>
    <property type="match status" value="1"/>
</dbReference>
<protein>
    <submittedName>
        <fullName evidence="2">Uncharacterized protein</fullName>
    </submittedName>
</protein>
<feature type="region of interest" description="Disordered" evidence="1">
    <location>
        <begin position="395"/>
        <end position="417"/>
    </location>
</feature>
<dbReference type="EMBL" id="BRYB01003760">
    <property type="protein sequence ID" value="GMI20165.1"/>
    <property type="molecule type" value="Genomic_DNA"/>
</dbReference>
<dbReference type="Proteomes" id="UP001165060">
    <property type="component" value="Unassembled WGS sequence"/>
</dbReference>
<feature type="compositionally biased region" description="Pro residues" evidence="1">
    <location>
        <begin position="336"/>
        <end position="353"/>
    </location>
</feature>